<name>A0AAV6YVS1_ENGPU</name>
<keyword evidence="2" id="KW-1185">Reference proteome</keyword>
<sequence>MTMTSSQVLYPAGSPSAQLCSWFRDFVLVGWTVYVSLCQQQPITSCLPSWNGSDPVLLEPGDPLLISSLGKHLLTDPQGWRETRGWRESS</sequence>
<feature type="non-terminal residue" evidence="1">
    <location>
        <position position="90"/>
    </location>
</feature>
<organism evidence="1 2">
    <name type="scientific">Engystomops pustulosus</name>
    <name type="common">Tungara frog</name>
    <name type="synonym">Physalaemus pustulosus</name>
    <dbReference type="NCBI Taxonomy" id="76066"/>
    <lineage>
        <taxon>Eukaryota</taxon>
        <taxon>Metazoa</taxon>
        <taxon>Chordata</taxon>
        <taxon>Craniata</taxon>
        <taxon>Vertebrata</taxon>
        <taxon>Euteleostomi</taxon>
        <taxon>Amphibia</taxon>
        <taxon>Batrachia</taxon>
        <taxon>Anura</taxon>
        <taxon>Neobatrachia</taxon>
        <taxon>Hyloidea</taxon>
        <taxon>Leptodactylidae</taxon>
        <taxon>Leiuperinae</taxon>
        <taxon>Engystomops</taxon>
    </lineage>
</organism>
<comment type="caution">
    <text evidence="1">The sequence shown here is derived from an EMBL/GenBank/DDBJ whole genome shotgun (WGS) entry which is preliminary data.</text>
</comment>
<dbReference type="EMBL" id="WNYA01024295">
    <property type="protein sequence ID" value="KAG8538056.1"/>
    <property type="molecule type" value="Genomic_DNA"/>
</dbReference>
<dbReference type="AlphaFoldDB" id="A0AAV6YVS1"/>
<accession>A0AAV6YVS1</accession>
<gene>
    <name evidence="1" type="ORF">GDO81_023371</name>
</gene>
<proteinExistence type="predicted"/>
<evidence type="ECO:0000313" key="2">
    <source>
        <dbReference type="Proteomes" id="UP000824782"/>
    </source>
</evidence>
<protein>
    <submittedName>
        <fullName evidence="1">Uncharacterized protein</fullName>
    </submittedName>
</protein>
<reference evidence="1" key="1">
    <citation type="thesis" date="2020" institute="ProQuest LLC" country="789 East Eisenhower Parkway, Ann Arbor, MI, USA">
        <title>Comparative Genomics and Chromosome Evolution.</title>
        <authorList>
            <person name="Mudd A.B."/>
        </authorList>
    </citation>
    <scope>NUCLEOTIDE SEQUENCE</scope>
    <source>
        <strain evidence="1">237g6f4</strain>
        <tissue evidence="1">Blood</tissue>
    </source>
</reference>
<evidence type="ECO:0000313" key="1">
    <source>
        <dbReference type="EMBL" id="KAG8538056.1"/>
    </source>
</evidence>
<dbReference type="Proteomes" id="UP000824782">
    <property type="component" value="Unassembled WGS sequence"/>
</dbReference>